<dbReference type="Gene3D" id="3.40.50.300">
    <property type="entry name" value="P-loop containing nucleotide triphosphate hydrolases"/>
    <property type="match status" value="1"/>
</dbReference>
<dbReference type="EMBL" id="LYVF01000164">
    <property type="protein sequence ID" value="OAT81392.1"/>
    <property type="molecule type" value="Genomic_DNA"/>
</dbReference>
<evidence type="ECO:0000256" key="3">
    <source>
        <dbReference type="ARBA" id="ARBA00022840"/>
    </source>
</evidence>
<dbReference type="InterPro" id="IPR003593">
    <property type="entry name" value="AAA+_ATPase"/>
</dbReference>
<dbReference type="GO" id="GO:0016887">
    <property type="term" value="F:ATP hydrolysis activity"/>
    <property type="evidence" value="ECO:0007669"/>
    <property type="project" value="InterPro"/>
</dbReference>
<keyword evidence="1" id="KW-0813">Transport</keyword>
<proteinExistence type="predicted"/>
<dbReference type="GO" id="GO:0015188">
    <property type="term" value="F:L-isoleucine transmembrane transporter activity"/>
    <property type="evidence" value="ECO:0007669"/>
    <property type="project" value="TreeGrafter"/>
</dbReference>
<dbReference type="GO" id="GO:0005304">
    <property type="term" value="F:L-valine transmembrane transporter activity"/>
    <property type="evidence" value="ECO:0007669"/>
    <property type="project" value="TreeGrafter"/>
</dbReference>
<dbReference type="InterPro" id="IPR027417">
    <property type="entry name" value="P-loop_NTPase"/>
</dbReference>
<evidence type="ECO:0000256" key="1">
    <source>
        <dbReference type="ARBA" id="ARBA00022448"/>
    </source>
</evidence>
<accession>A0A1B7LE60</accession>
<protein>
    <recommendedName>
        <fullName evidence="4">ABC transporter domain-containing protein</fullName>
    </recommendedName>
</protein>
<gene>
    <name evidence="5" type="ORF">A6M21_11000</name>
</gene>
<dbReference type="SUPFAM" id="SSF52540">
    <property type="entry name" value="P-loop containing nucleoside triphosphate hydrolases"/>
    <property type="match status" value="1"/>
</dbReference>
<feature type="domain" description="ABC transporter" evidence="4">
    <location>
        <begin position="4"/>
        <end position="236"/>
    </location>
</feature>
<reference evidence="5 6" key="1">
    <citation type="submission" date="2016-04" db="EMBL/GenBank/DDBJ databases">
        <authorList>
            <person name="Evans L.H."/>
            <person name="Alamgir A."/>
            <person name="Owens N."/>
            <person name="Weber N.D."/>
            <person name="Virtaneva K."/>
            <person name="Barbian K."/>
            <person name="Babar A."/>
            <person name="Rosenke K."/>
        </authorList>
    </citation>
    <scope>NUCLEOTIDE SEQUENCE [LARGE SCALE GENOMIC DNA]</scope>
    <source>
        <strain evidence="5 6">LMa1</strain>
    </source>
</reference>
<dbReference type="AlphaFoldDB" id="A0A1B7LE60"/>
<dbReference type="InterPro" id="IPR051120">
    <property type="entry name" value="ABC_AA/LPS_Transport"/>
</dbReference>
<comment type="caution">
    <text evidence="5">The sequence shown here is derived from an EMBL/GenBank/DDBJ whole genome shotgun (WGS) entry which is preliminary data.</text>
</comment>
<keyword evidence="6" id="KW-1185">Reference proteome</keyword>
<evidence type="ECO:0000259" key="4">
    <source>
        <dbReference type="PROSITE" id="PS50893"/>
    </source>
</evidence>
<dbReference type="InterPro" id="IPR003439">
    <property type="entry name" value="ABC_transporter-like_ATP-bd"/>
</dbReference>
<dbReference type="Proteomes" id="UP000078532">
    <property type="component" value="Unassembled WGS sequence"/>
</dbReference>
<evidence type="ECO:0000256" key="2">
    <source>
        <dbReference type="ARBA" id="ARBA00022741"/>
    </source>
</evidence>
<dbReference type="STRING" id="1838280.A6M21_11000"/>
<keyword evidence="2" id="KW-0547">Nucleotide-binding</keyword>
<dbReference type="GO" id="GO:0042941">
    <property type="term" value="P:D-alanine transmembrane transport"/>
    <property type="evidence" value="ECO:0007669"/>
    <property type="project" value="TreeGrafter"/>
</dbReference>
<dbReference type="PANTHER" id="PTHR45772:SF7">
    <property type="entry name" value="AMINO ACID ABC TRANSPORTER ATP-BINDING PROTEIN"/>
    <property type="match status" value="1"/>
</dbReference>
<evidence type="ECO:0000313" key="6">
    <source>
        <dbReference type="Proteomes" id="UP000078532"/>
    </source>
</evidence>
<name>A0A1B7LE60_9FIRM</name>
<dbReference type="PROSITE" id="PS50893">
    <property type="entry name" value="ABC_TRANSPORTER_2"/>
    <property type="match status" value="1"/>
</dbReference>
<dbReference type="GO" id="GO:0005524">
    <property type="term" value="F:ATP binding"/>
    <property type="evidence" value="ECO:0007669"/>
    <property type="project" value="UniProtKB-KW"/>
</dbReference>
<keyword evidence="3" id="KW-0067">ATP-binding</keyword>
<dbReference type="GO" id="GO:1903805">
    <property type="term" value="P:L-valine import across plasma membrane"/>
    <property type="evidence" value="ECO:0007669"/>
    <property type="project" value="TreeGrafter"/>
</dbReference>
<dbReference type="GO" id="GO:0015808">
    <property type="term" value="P:L-alanine transport"/>
    <property type="evidence" value="ECO:0007669"/>
    <property type="project" value="TreeGrafter"/>
</dbReference>
<evidence type="ECO:0000313" key="5">
    <source>
        <dbReference type="EMBL" id="OAT81392.1"/>
    </source>
</evidence>
<dbReference type="SMART" id="SM00382">
    <property type="entry name" value="AAA"/>
    <property type="match status" value="1"/>
</dbReference>
<dbReference type="PANTHER" id="PTHR45772">
    <property type="entry name" value="CONSERVED COMPONENT OF ABC TRANSPORTER FOR NATURAL AMINO ACIDS-RELATED"/>
    <property type="match status" value="1"/>
</dbReference>
<dbReference type="RefSeq" id="WP_066668555.1">
    <property type="nucleotide sequence ID" value="NZ_LYVF01000164.1"/>
</dbReference>
<dbReference type="OrthoDB" id="9801958at2"/>
<organism evidence="5 6">
    <name type="scientific">Desulfotomaculum copahuensis</name>
    <dbReference type="NCBI Taxonomy" id="1838280"/>
    <lineage>
        <taxon>Bacteria</taxon>
        <taxon>Bacillati</taxon>
        <taxon>Bacillota</taxon>
        <taxon>Clostridia</taxon>
        <taxon>Eubacteriales</taxon>
        <taxon>Desulfotomaculaceae</taxon>
        <taxon>Desulfotomaculum</taxon>
    </lineage>
</organism>
<dbReference type="GO" id="GO:0015192">
    <property type="term" value="F:L-phenylalanine transmembrane transporter activity"/>
    <property type="evidence" value="ECO:0007669"/>
    <property type="project" value="TreeGrafter"/>
</dbReference>
<sequence>MDILEVREVGKSFGGLQVLEGISFSLTEGSITGLIGPNGAGKSTLVNLIGGADRPNRGEIYFHSLRVDHLPVWRIARLGLVRTFQVTRIFNDLTLRENIRLAGWTGGLRGRKLETEVDGIMQLCELETKAGVPGRDLSLPEQKRLQLARALALKPKLLLLDEVMAGLNPAELDRAIQILRVLRDRGVTMLVIEHLMRVIMGISDRVLVLHQGSLIADGPPEQVVGLSRVQEAYLGRRYVQNRETAAANGSGGVSGC</sequence>
<dbReference type="GO" id="GO:0005886">
    <property type="term" value="C:plasma membrane"/>
    <property type="evidence" value="ECO:0007669"/>
    <property type="project" value="TreeGrafter"/>
</dbReference>
<dbReference type="GO" id="GO:1903806">
    <property type="term" value="P:L-isoleucine import across plasma membrane"/>
    <property type="evidence" value="ECO:0007669"/>
    <property type="project" value="TreeGrafter"/>
</dbReference>
<dbReference type="Pfam" id="PF00005">
    <property type="entry name" value="ABC_tran"/>
    <property type="match status" value="1"/>
</dbReference>